<feature type="transmembrane region" description="Helical" evidence="7">
    <location>
        <begin position="175"/>
        <end position="194"/>
    </location>
</feature>
<feature type="transmembrane region" description="Helical" evidence="7">
    <location>
        <begin position="13"/>
        <end position="35"/>
    </location>
</feature>
<dbReference type="Proteomes" id="UP000251993">
    <property type="component" value="Chromosome"/>
</dbReference>
<name>A0A344TLY8_9BACT</name>
<reference evidence="8 9" key="1">
    <citation type="submission" date="2018-07" db="EMBL/GenBank/DDBJ databases">
        <title>Genome sequencing of Runella.</title>
        <authorList>
            <person name="Baek M.-G."/>
            <person name="Yi H."/>
        </authorList>
    </citation>
    <scope>NUCLEOTIDE SEQUENCE [LARGE SCALE GENOMIC DNA]</scope>
    <source>
        <strain evidence="8 9">HYN0085</strain>
    </source>
</reference>
<dbReference type="PANTHER" id="PTHR30589">
    <property type="entry name" value="PROLIPOPROTEIN DIACYLGLYCERYL TRANSFERASE"/>
    <property type="match status" value="1"/>
</dbReference>
<keyword evidence="6 7" id="KW-0472">Membrane</keyword>
<sequence length="287" mass="32636">MFGYIIWDVNPEIFSIGSFSIRWYGLLFASGFLVGQRIMTHVFRKEGIKETLLDSLLLTMVIATVLGARFGHFLFYEPEVLLKNPLQVITPPFAGLASHGAAIGILLGLFIYARNKKMSFLWVCDRIVIVVALAGCFIRLGNLMNSEIVGKVTDVPWAFVFTRNYEFTQYPRHPAQLYEAIACLVLCFILFRLWSQRKSQTPQGMLVGIFLIWVFGLRFVIEFFKENQVAFENELAYNMGQILSIPVVLLGVIFLIYAFRNKDKKQVTFTDSAAEEANRAESQVAKS</sequence>
<proteinExistence type="inferred from homology"/>
<dbReference type="Pfam" id="PF01790">
    <property type="entry name" value="LGT"/>
    <property type="match status" value="1"/>
</dbReference>
<dbReference type="AlphaFoldDB" id="A0A344TLY8"/>
<dbReference type="OrthoDB" id="871140at2"/>
<dbReference type="RefSeq" id="WP_114068427.1">
    <property type="nucleotide sequence ID" value="NZ_CP030850.1"/>
</dbReference>
<evidence type="ECO:0000256" key="3">
    <source>
        <dbReference type="ARBA" id="ARBA00022679"/>
    </source>
</evidence>
<keyword evidence="3 7" id="KW-0808">Transferase</keyword>
<evidence type="ECO:0000313" key="9">
    <source>
        <dbReference type="Proteomes" id="UP000251993"/>
    </source>
</evidence>
<dbReference type="NCBIfam" id="TIGR00544">
    <property type="entry name" value="lgt"/>
    <property type="match status" value="1"/>
</dbReference>
<keyword evidence="5 7" id="KW-1133">Transmembrane helix</keyword>
<evidence type="ECO:0000256" key="1">
    <source>
        <dbReference type="ARBA" id="ARBA00007150"/>
    </source>
</evidence>
<feature type="transmembrane region" description="Helical" evidence="7">
    <location>
        <begin position="120"/>
        <end position="140"/>
    </location>
</feature>
<dbReference type="GO" id="GO:0042158">
    <property type="term" value="P:lipoprotein biosynthetic process"/>
    <property type="evidence" value="ECO:0007669"/>
    <property type="project" value="UniProtKB-UniRule"/>
</dbReference>
<comment type="subcellular location">
    <subcellularLocation>
        <location evidence="7">Cell membrane</location>
        <topology evidence="7">Multi-pass membrane protein</topology>
    </subcellularLocation>
</comment>
<organism evidence="8 9">
    <name type="scientific">Runella rosea</name>
    <dbReference type="NCBI Taxonomy" id="2259595"/>
    <lineage>
        <taxon>Bacteria</taxon>
        <taxon>Pseudomonadati</taxon>
        <taxon>Bacteroidota</taxon>
        <taxon>Cytophagia</taxon>
        <taxon>Cytophagales</taxon>
        <taxon>Spirosomataceae</taxon>
        <taxon>Runella</taxon>
    </lineage>
</organism>
<gene>
    <name evidence="7 8" type="primary">lgt</name>
    <name evidence="8" type="ORF">DR864_18920</name>
</gene>
<evidence type="ECO:0000256" key="6">
    <source>
        <dbReference type="ARBA" id="ARBA00023136"/>
    </source>
</evidence>
<evidence type="ECO:0000256" key="2">
    <source>
        <dbReference type="ARBA" id="ARBA00022475"/>
    </source>
</evidence>
<dbReference type="EMBL" id="CP030850">
    <property type="protein sequence ID" value="AXE19659.1"/>
    <property type="molecule type" value="Genomic_DNA"/>
</dbReference>
<feature type="binding site" evidence="7">
    <location>
        <position position="139"/>
    </location>
    <ligand>
        <name>a 1,2-diacyl-sn-glycero-3-phospho-(1'-sn-glycerol)</name>
        <dbReference type="ChEBI" id="CHEBI:64716"/>
    </ligand>
</feature>
<dbReference type="GO" id="GO:0008961">
    <property type="term" value="F:phosphatidylglycerol-prolipoprotein diacylglyceryl transferase activity"/>
    <property type="evidence" value="ECO:0007669"/>
    <property type="project" value="UniProtKB-UniRule"/>
</dbReference>
<dbReference type="GO" id="GO:0005886">
    <property type="term" value="C:plasma membrane"/>
    <property type="evidence" value="ECO:0007669"/>
    <property type="project" value="UniProtKB-SubCell"/>
</dbReference>
<dbReference type="PANTHER" id="PTHR30589:SF0">
    <property type="entry name" value="PHOSPHATIDYLGLYCEROL--PROLIPOPROTEIN DIACYLGLYCERYL TRANSFERASE"/>
    <property type="match status" value="1"/>
</dbReference>
<keyword evidence="4 7" id="KW-0812">Transmembrane</keyword>
<dbReference type="HAMAP" id="MF_01147">
    <property type="entry name" value="Lgt"/>
    <property type="match status" value="1"/>
</dbReference>
<evidence type="ECO:0000256" key="7">
    <source>
        <dbReference type="HAMAP-Rule" id="MF_01147"/>
    </source>
</evidence>
<dbReference type="EC" id="2.5.1.145" evidence="7"/>
<feature type="transmembrane region" description="Helical" evidence="7">
    <location>
        <begin position="56"/>
        <end position="76"/>
    </location>
</feature>
<keyword evidence="8" id="KW-0449">Lipoprotein</keyword>
<accession>A0A344TLY8</accession>
<keyword evidence="9" id="KW-1185">Reference proteome</keyword>
<dbReference type="KEGG" id="run:DR864_18920"/>
<feature type="transmembrane region" description="Helical" evidence="7">
    <location>
        <begin position="236"/>
        <end position="259"/>
    </location>
</feature>
<feature type="transmembrane region" description="Helical" evidence="7">
    <location>
        <begin position="96"/>
        <end position="113"/>
    </location>
</feature>
<feature type="transmembrane region" description="Helical" evidence="7">
    <location>
        <begin position="206"/>
        <end position="224"/>
    </location>
</feature>
<evidence type="ECO:0000256" key="5">
    <source>
        <dbReference type="ARBA" id="ARBA00022989"/>
    </source>
</evidence>
<comment type="function">
    <text evidence="7">Catalyzes the transfer of the diacylglyceryl group from phosphatidylglycerol to the sulfhydryl group of the N-terminal cysteine of a prolipoprotein, the first step in the formation of mature lipoproteins.</text>
</comment>
<comment type="similarity">
    <text evidence="1 7">Belongs to the Lgt family.</text>
</comment>
<dbReference type="InterPro" id="IPR001640">
    <property type="entry name" value="Lgt"/>
</dbReference>
<evidence type="ECO:0000256" key="4">
    <source>
        <dbReference type="ARBA" id="ARBA00022692"/>
    </source>
</evidence>
<protein>
    <recommendedName>
        <fullName evidence="7">Phosphatidylglycerol--prolipoprotein diacylglyceryl transferase</fullName>
        <ecNumber evidence="7">2.5.1.145</ecNumber>
    </recommendedName>
</protein>
<comment type="catalytic activity">
    <reaction evidence="7">
        <text>L-cysteinyl-[prolipoprotein] + a 1,2-diacyl-sn-glycero-3-phospho-(1'-sn-glycerol) = an S-1,2-diacyl-sn-glyceryl-L-cysteinyl-[prolipoprotein] + sn-glycerol 1-phosphate + H(+)</text>
        <dbReference type="Rhea" id="RHEA:56712"/>
        <dbReference type="Rhea" id="RHEA-COMP:14679"/>
        <dbReference type="Rhea" id="RHEA-COMP:14680"/>
        <dbReference type="ChEBI" id="CHEBI:15378"/>
        <dbReference type="ChEBI" id="CHEBI:29950"/>
        <dbReference type="ChEBI" id="CHEBI:57685"/>
        <dbReference type="ChEBI" id="CHEBI:64716"/>
        <dbReference type="ChEBI" id="CHEBI:140658"/>
        <dbReference type="EC" id="2.5.1.145"/>
    </reaction>
</comment>
<evidence type="ECO:0000313" key="8">
    <source>
        <dbReference type="EMBL" id="AXE19659.1"/>
    </source>
</evidence>
<keyword evidence="2 7" id="KW-1003">Cell membrane</keyword>
<dbReference type="UniPathway" id="UPA00664"/>
<comment type="pathway">
    <text evidence="7">Protein modification; lipoprotein biosynthesis (diacylglyceryl transfer).</text>
</comment>